<keyword evidence="2" id="KW-1185">Reference proteome</keyword>
<name>A0A9N7Y7Z8_PLEPL</name>
<gene>
    <name evidence="1" type="ORF">PLEPLA_LOCUS3747</name>
</gene>
<dbReference type="SUPFAM" id="SSF56801">
    <property type="entry name" value="Acetyl-CoA synthetase-like"/>
    <property type="match status" value="1"/>
</dbReference>
<comment type="caution">
    <text evidence="1">The sequence shown here is derived from an EMBL/GenBank/DDBJ whole genome shotgun (WGS) entry which is preliminary data.</text>
</comment>
<dbReference type="AlphaFoldDB" id="A0A9N7Y7Z8"/>
<accession>A0A9N7Y7Z8</accession>
<protein>
    <submittedName>
        <fullName evidence="1">Uncharacterized protein</fullName>
    </submittedName>
</protein>
<dbReference type="EMBL" id="CADEAL010000185">
    <property type="protein sequence ID" value="CAB1416028.1"/>
    <property type="molecule type" value="Genomic_DNA"/>
</dbReference>
<evidence type="ECO:0000313" key="1">
    <source>
        <dbReference type="EMBL" id="CAB1416028.1"/>
    </source>
</evidence>
<organism evidence="1 2">
    <name type="scientific">Pleuronectes platessa</name>
    <name type="common">European plaice</name>
    <dbReference type="NCBI Taxonomy" id="8262"/>
    <lineage>
        <taxon>Eukaryota</taxon>
        <taxon>Metazoa</taxon>
        <taxon>Chordata</taxon>
        <taxon>Craniata</taxon>
        <taxon>Vertebrata</taxon>
        <taxon>Euteleostomi</taxon>
        <taxon>Actinopterygii</taxon>
        <taxon>Neopterygii</taxon>
        <taxon>Teleostei</taxon>
        <taxon>Neoteleostei</taxon>
        <taxon>Acanthomorphata</taxon>
        <taxon>Carangaria</taxon>
        <taxon>Pleuronectiformes</taxon>
        <taxon>Pleuronectoidei</taxon>
        <taxon>Pleuronectidae</taxon>
        <taxon>Pleuronectes</taxon>
    </lineage>
</organism>
<reference evidence="1" key="1">
    <citation type="submission" date="2020-03" db="EMBL/GenBank/DDBJ databases">
        <authorList>
            <person name="Weist P."/>
        </authorList>
    </citation>
    <scope>NUCLEOTIDE SEQUENCE</scope>
</reference>
<evidence type="ECO:0000313" key="2">
    <source>
        <dbReference type="Proteomes" id="UP001153269"/>
    </source>
</evidence>
<dbReference type="Gene3D" id="3.40.50.12780">
    <property type="entry name" value="N-terminal domain of ligase-like"/>
    <property type="match status" value="1"/>
</dbReference>
<proteinExistence type="predicted"/>
<sequence>MKVQSGVPGLVDEADCSREEAALVEVLVLMDRSLLPEFVTRGPRGNRSCRDGRLQPITFSAEQMIRCSLLLSLAVAAANQMVMEEERMDSMMQICSSEKRRTRPLKITVAAQPPECRAVVTCNHGVRGGRLIELKSKVDAAVKMCPSVQHVFVSQRTQQPAVMGELDVPLEKVMSHQPSVCPAEPLDSEDI</sequence>
<dbReference type="InterPro" id="IPR042099">
    <property type="entry name" value="ANL_N_sf"/>
</dbReference>
<dbReference type="Proteomes" id="UP001153269">
    <property type="component" value="Unassembled WGS sequence"/>
</dbReference>